<dbReference type="FunFam" id="3.30.730.10:FF:000001">
    <property type="entry name" value="Ethylene-responsive transcription factor 2"/>
    <property type="match status" value="1"/>
</dbReference>
<dbReference type="InterPro" id="IPR036955">
    <property type="entry name" value="AP2/ERF_dom_sf"/>
</dbReference>
<keyword evidence="5" id="KW-0539">Nucleus</keyword>
<dbReference type="PRINTS" id="PR00367">
    <property type="entry name" value="ETHRSPELEMNT"/>
</dbReference>
<comment type="caution">
    <text evidence="8">The sequence shown here is derived from an EMBL/GenBank/DDBJ whole genome shotgun (WGS) entry which is preliminary data.</text>
</comment>
<dbReference type="GO" id="GO:0003677">
    <property type="term" value="F:DNA binding"/>
    <property type="evidence" value="ECO:0007669"/>
    <property type="project" value="UniProtKB-KW"/>
</dbReference>
<evidence type="ECO:0000256" key="3">
    <source>
        <dbReference type="ARBA" id="ARBA00023125"/>
    </source>
</evidence>
<evidence type="ECO:0000313" key="9">
    <source>
        <dbReference type="Proteomes" id="UP001489004"/>
    </source>
</evidence>
<evidence type="ECO:0000256" key="6">
    <source>
        <dbReference type="SAM" id="MobiDB-lite"/>
    </source>
</evidence>
<feature type="compositionally biased region" description="Basic residues" evidence="6">
    <location>
        <begin position="110"/>
        <end position="119"/>
    </location>
</feature>
<keyword evidence="3" id="KW-0238">DNA-binding</keyword>
<gene>
    <name evidence="8" type="ORF">WJX72_007610</name>
</gene>
<name>A0AAW1PX28_9CHLO</name>
<feature type="compositionally biased region" description="Basic and acidic residues" evidence="6">
    <location>
        <begin position="37"/>
        <end position="52"/>
    </location>
</feature>
<feature type="region of interest" description="Disordered" evidence="6">
    <location>
        <begin position="1"/>
        <end position="131"/>
    </location>
</feature>
<evidence type="ECO:0000256" key="2">
    <source>
        <dbReference type="ARBA" id="ARBA00023015"/>
    </source>
</evidence>
<proteinExistence type="predicted"/>
<dbReference type="SUPFAM" id="SSF54171">
    <property type="entry name" value="DNA-binding domain"/>
    <property type="match status" value="1"/>
</dbReference>
<dbReference type="InterPro" id="IPR016177">
    <property type="entry name" value="DNA-bd_dom_sf"/>
</dbReference>
<feature type="region of interest" description="Disordered" evidence="6">
    <location>
        <begin position="177"/>
        <end position="234"/>
    </location>
</feature>
<keyword evidence="2" id="KW-0805">Transcription regulation</keyword>
<keyword evidence="4" id="KW-0804">Transcription</keyword>
<feature type="compositionally biased region" description="Low complexity" evidence="6">
    <location>
        <begin position="410"/>
        <end position="419"/>
    </location>
</feature>
<reference evidence="8 9" key="1">
    <citation type="journal article" date="2024" name="Nat. Commun.">
        <title>Phylogenomics reveals the evolutionary origins of lichenization in chlorophyte algae.</title>
        <authorList>
            <person name="Puginier C."/>
            <person name="Libourel C."/>
            <person name="Otte J."/>
            <person name="Skaloud P."/>
            <person name="Haon M."/>
            <person name="Grisel S."/>
            <person name="Petersen M."/>
            <person name="Berrin J.G."/>
            <person name="Delaux P.M."/>
            <person name="Dal Grande F."/>
            <person name="Keller J."/>
        </authorList>
    </citation>
    <scope>NUCLEOTIDE SEQUENCE [LARGE SCALE GENOMIC DNA]</scope>
    <source>
        <strain evidence="8 9">SAG 2043</strain>
    </source>
</reference>
<comment type="subcellular location">
    <subcellularLocation>
        <location evidence="1">Nucleus</location>
    </subcellularLocation>
</comment>
<feature type="compositionally biased region" description="Polar residues" evidence="6">
    <location>
        <begin position="1"/>
        <end position="12"/>
    </location>
</feature>
<feature type="domain" description="AP2/ERF" evidence="7">
    <location>
        <begin position="114"/>
        <end position="171"/>
    </location>
</feature>
<evidence type="ECO:0000313" key="8">
    <source>
        <dbReference type="EMBL" id="KAK9813016.1"/>
    </source>
</evidence>
<dbReference type="GO" id="GO:0005634">
    <property type="term" value="C:nucleus"/>
    <property type="evidence" value="ECO:0007669"/>
    <property type="project" value="UniProtKB-SubCell"/>
</dbReference>
<dbReference type="Pfam" id="PF00847">
    <property type="entry name" value="AP2"/>
    <property type="match status" value="1"/>
</dbReference>
<dbReference type="EMBL" id="JALJOR010000008">
    <property type="protein sequence ID" value="KAK9813016.1"/>
    <property type="molecule type" value="Genomic_DNA"/>
</dbReference>
<evidence type="ECO:0000256" key="5">
    <source>
        <dbReference type="ARBA" id="ARBA00023242"/>
    </source>
</evidence>
<dbReference type="AlphaFoldDB" id="A0AAW1PX28"/>
<dbReference type="PANTHER" id="PTHR31190:SF374">
    <property type="entry name" value="AP2_ERF DOMAIN-CONTAINING PROTEIN"/>
    <property type="match status" value="1"/>
</dbReference>
<dbReference type="PROSITE" id="PS51032">
    <property type="entry name" value="AP2_ERF"/>
    <property type="match status" value="1"/>
</dbReference>
<dbReference type="Gene3D" id="3.30.730.10">
    <property type="entry name" value="AP2/ERF domain"/>
    <property type="match status" value="1"/>
</dbReference>
<keyword evidence="9" id="KW-1185">Reference proteome</keyword>
<feature type="compositionally biased region" description="Low complexity" evidence="6">
    <location>
        <begin position="54"/>
        <end position="74"/>
    </location>
</feature>
<organism evidence="8 9">
    <name type="scientific">[Myrmecia] bisecta</name>
    <dbReference type="NCBI Taxonomy" id="41462"/>
    <lineage>
        <taxon>Eukaryota</taxon>
        <taxon>Viridiplantae</taxon>
        <taxon>Chlorophyta</taxon>
        <taxon>core chlorophytes</taxon>
        <taxon>Trebouxiophyceae</taxon>
        <taxon>Trebouxiales</taxon>
        <taxon>Trebouxiaceae</taxon>
        <taxon>Myrmecia</taxon>
    </lineage>
</organism>
<evidence type="ECO:0000256" key="1">
    <source>
        <dbReference type="ARBA" id="ARBA00004123"/>
    </source>
</evidence>
<dbReference type="InterPro" id="IPR044808">
    <property type="entry name" value="ERF_plant"/>
</dbReference>
<evidence type="ECO:0000256" key="4">
    <source>
        <dbReference type="ARBA" id="ARBA00023163"/>
    </source>
</evidence>
<feature type="compositionally biased region" description="Polar residues" evidence="6">
    <location>
        <begin position="23"/>
        <end position="35"/>
    </location>
</feature>
<feature type="region of interest" description="Disordered" evidence="6">
    <location>
        <begin position="370"/>
        <end position="459"/>
    </location>
</feature>
<sequence length="504" mass="53089">MSQGTEETSESAPQGPGKAAVAQTISTQPSLQAISGSEKERPPTPRPPREDAVEGASSGAGPAVAPVAQPIGAPKAPPVKAPPKKPADKAGEKAPAPGELPDANGVVSKGKNKTYRGVRQRPWGKWAAEIRDPTVGARRWLGTFDTAEEAARAYDAAARSIRGAAARCNFTEEGGEEVYVAPGPSDKPDKDAAPKPARQNKSKADAGSKQQQQRLKNASPAEDPLIQNPMMPRPDLGAITMSDAMMIPSTALMAAFGHPEQLAIRMPTSTALAAPQGVVWSGVDWPANANNSVGRTAGLVALGNFAGGSSPYGKSVDMVDMCTQLMDGGGCDSLMNMGSLRAELEIPAQYNRDPDFEDELDEDVMILGSTPNFGSLNPRDRKMARTNPIRFPGAGLPPRPGVQHSQSRLNPSNAAQQPAQPTPPSAVHPPADSHQSTDSDYEDQIMGMSPDVGFVSPKQPHNLKNFNAFRSPVPAFRQSTWTQSHMMPMPAGTVAMPATSVAQQ</sequence>
<protein>
    <recommendedName>
        <fullName evidence="7">AP2/ERF domain-containing protein</fullName>
    </recommendedName>
</protein>
<evidence type="ECO:0000259" key="7">
    <source>
        <dbReference type="PROSITE" id="PS51032"/>
    </source>
</evidence>
<dbReference type="SMART" id="SM00380">
    <property type="entry name" value="AP2"/>
    <property type="match status" value="1"/>
</dbReference>
<dbReference type="GO" id="GO:0003700">
    <property type="term" value="F:DNA-binding transcription factor activity"/>
    <property type="evidence" value="ECO:0007669"/>
    <property type="project" value="InterPro"/>
</dbReference>
<dbReference type="CDD" id="cd00018">
    <property type="entry name" value="AP2"/>
    <property type="match status" value="1"/>
</dbReference>
<dbReference type="InterPro" id="IPR001471">
    <property type="entry name" value="AP2/ERF_dom"/>
</dbReference>
<dbReference type="Proteomes" id="UP001489004">
    <property type="component" value="Unassembled WGS sequence"/>
</dbReference>
<dbReference type="GO" id="GO:0009873">
    <property type="term" value="P:ethylene-activated signaling pathway"/>
    <property type="evidence" value="ECO:0007669"/>
    <property type="project" value="InterPro"/>
</dbReference>
<dbReference type="PANTHER" id="PTHR31190">
    <property type="entry name" value="DNA-BINDING DOMAIN"/>
    <property type="match status" value="1"/>
</dbReference>
<accession>A0AAW1PX28</accession>